<dbReference type="RefSeq" id="WP_201078345.1">
    <property type="nucleotide sequence ID" value="NZ_CP067420.1"/>
</dbReference>
<dbReference type="EMBL" id="CP067420">
    <property type="protein sequence ID" value="QQP90923.1"/>
    <property type="molecule type" value="Genomic_DNA"/>
</dbReference>
<proteinExistence type="predicted"/>
<evidence type="ECO:0000313" key="2">
    <source>
        <dbReference type="Proteomes" id="UP000595197"/>
    </source>
</evidence>
<keyword evidence="2" id="KW-1185">Reference proteome</keyword>
<dbReference type="Proteomes" id="UP000595197">
    <property type="component" value="Chromosome"/>
</dbReference>
<sequence>MNKVMPTEVERIARSLISAEETNLGIEVTTPVIYPNGNCVTVVVEQTRSGLAVHDASSGAMFLASEGIHFTRQIARRLAPLVADYGCKLDDGRVARNTDSTDLAVAIALVANASRLVADHVLEVRRQTEVEFRHAVTERLREFVGERLRENETFHGASGRVYRVANVILDAEQACPIAFIVSLASRGTVPACFSEMFDLKNAFPTVANESVYAEHGDLRPEDKAFLGQVSKVIAFGQASTEFAKFKAAV</sequence>
<evidence type="ECO:0008006" key="3">
    <source>
        <dbReference type="Google" id="ProtNLM"/>
    </source>
</evidence>
<name>A0ABX7B9V8_9PROT</name>
<reference evidence="1" key="1">
    <citation type="submission" date="2021-02" db="EMBL/GenBank/DDBJ databases">
        <title>Skermanella TT6 skin isolate.</title>
        <authorList>
            <person name="Lee K."/>
            <person name="Ganzorig M."/>
        </authorList>
    </citation>
    <scope>NUCLEOTIDE SEQUENCE</scope>
    <source>
        <strain evidence="1">TT6</strain>
    </source>
</reference>
<gene>
    <name evidence="1" type="ORF">IGS68_06785</name>
</gene>
<accession>A0ABX7B9V8</accession>
<evidence type="ECO:0000313" key="1">
    <source>
        <dbReference type="EMBL" id="QQP90923.1"/>
    </source>
</evidence>
<protein>
    <recommendedName>
        <fullName evidence="3">DUF1828 domain-containing protein</fullName>
    </recommendedName>
</protein>
<organism evidence="1 2">
    <name type="scientific">Skermanella cutis</name>
    <dbReference type="NCBI Taxonomy" id="2775420"/>
    <lineage>
        <taxon>Bacteria</taxon>
        <taxon>Pseudomonadati</taxon>
        <taxon>Pseudomonadota</taxon>
        <taxon>Alphaproteobacteria</taxon>
        <taxon>Rhodospirillales</taxon>
        <taxon>Azospirillaceae</taxon>
        <taxon>Skermanella</taxon>
    </lineage>
</organism>